<dbReference type="InterPro" id="IPR002575">
    <property type="entry name" value="Aminoglycoside_PTrfase"/>
</dbReference>
<keyword evidence="3" id="KW-1185">Reference proteome</keyword>
<dbReference type="RefSeq" id="WP_218778561.1">
    <property type="nucleotide sequence ID" value="NZ_FUKO01000019.1"/>
</dbReference>
<dbReference type="InterPro" id="IPR000719">
    <property type="entry name" value="Prot_kinase_dom"/>
</dbReference>
<dbReference type="AlphaFoldDB" id="A0A1R4JJB4"/>
<gene>
    <name evidence="2" type="ORF">FM104_07735</name>
</gene>
<dbReference type="Pfam" id="PF01636">
    <property type="entry name" value="APH"/>
    <property type="match status" value="1"/>
</dbReference>
<sequence length="281" mass="31575">MSDWGLAKAQAAWVRSRLPGTFLVRDMSWGIMASTVLQVRDGAHDYVVKAGDASNHHIDREIAAHDGWTSALVDSGHAARLIDSLPEERVMLLEYLPGRLVEGSDAEWHPSTYAQAGGLLQRLHSQESCVDEEYEARVNARALVWLEGPHRIEQPIAAEAKHILETDAAPPVDLVPTHGDWQPRNWLVDDGTVRVIDFGRFAFRPAATDLVRLAAQQWQRHPEVESAFFEAYGQDPRDGDRWRMATLREAVGTTCWAFQVGDEEFEAQGHRMLADALQRMH</sequence>
<dbReference type="GO" id="GO:0005524">
    <property type="term" value="F:ATP binding"/>
    <property type="evidence" value="ECO:0007669"/>
    <property type="project" value="InterPro"/>
</dbReference>
<evidence type="ECO:0000259" key="1">
    <source>
        <dbReference type="PROSITE" id="PS50011"/>
    </source>
</evidence>
<dbReference type="EMBL" id="FUKO01000019">
    <property type="protein sequence ID" value="SJN32098.1"/>
    <property type="molecule type" value="Genomic_DNA"/>
</dbReference>
<reference evidence="2 3" key="1">
    <citation type="submission" date="2017-02" db="EMBL/GenBank/DDBJ databases">
        <authorList>
            <person name="Peterson S.W."/>
        </authorList>
    </citation>
    <scope>NUCLEOTIDE SEQUENCE [LARGE SCALE GENOMIC DNA]</scope>
    <source>
        <strain evidence="2 3">B Mb 05.01</strain>
    </source>
</reference>
<accession>A0A1R4JJB4</accession>
<dbReference type="Proteomes" id="UP000196320">
    <property type="component" value="Unassembled WGS sequence"/>
</dbReference>
<feature type="domain" description="Protein kinase" evidence="1">
    <location>
        <begin position="21"/>
        <end position="281"/>
    </location>
</feature>
<dbReference type="InterPro" id="IPR011009">
    <property type="entry name" value="Kinase-like_dom_sf"/>
</dbReference>
<evidence type="ECO:0000313" key="2">
    <source>
        <dbReference type="EMBL" id="SJN32098.1"/>
    </source>
</evidence>
<name>A0A1R4JJB4_9MICO</name>
<proteinExistence type="predicted"/>
<protein>
    <recommendedName>
        <fullName evidence="1">Protein kinase domain-containing protein</fullName>
    </recommendedName>
</protein>
<dbReference type="GO" id="GO:0004672">
    <property type="term" value="F:protein kinase activity"/>
    <property type="evidence" value="ECO:0007669"/>
    <property type="project" value="InterPro"/>
</dbReference>
<dbReference type="PROSITE" id="PS50011">
    <property type="entry name" value="PROTEIN_KINASE_DOM"/>
    <property type="match status" value="1"/>
</dbReference>
<evidence type="ECO:0000313" key="3">
    <source>
        <dbReference type="Proteomes" id="UP000196320"/>
    </source>
</evidence>
<organism evidence="2 3">
    <name type="scientific">Microbacterium esteraromaticum</name>
    <dbReference type="NCBI Taxonomy" id="57043"/>
    <lineage>
        <taxon>Bacteria</taxon>
        <taxon>Bacillati</taxon>
        <taxon>Actinomycetota</taxon>
        <taxon>Actinomycetes</taxon>
        <taxon>Micrococcales</taxon>
        <taxon>Microbacteriaceae</taxon>
        <taxon>Microbacterium</taxon>
    </lineage>
</organism>
<dbReference type="SUPFAM" id="SSF56112">
    <property type="entry name" value="Protein kinase-like (PK-like)"/>
    <property type="match status" value="1"/>
</dbReference>
<dbReference type="Gene3D" id="3.90.1200.10">
    <property type="match status" value="1"/>
</dbReference>